<keyword evidence="1 11" id="KW-0723">Serine/threonine-protein kinase</keyword>
<dbReference type="PROSITE" id="PS00108">
    <property type="entry name" value="PROTEIN_KINASE_ST"/>
    <property type="match status" value="1"/>
</dbReference>
<dbReference type="CDD" id="cd05123">
    <property type="entry name" value="STKc_AGC"/>
    <property type="match status" value="1"/>
</dbReference>
<dbReference type="Proteomes" id="UP001146793">
    <property type="component" value="Unassembled WGS sequence"/>
</dbReference>
<dbReference type="PROSITE" id="PS51285">
    <property type="entry name" value="AGC_KINASE_CTER"/>
    <property type="match status" value="1"/>
</dbReference>
<name>A0AAV7Y6J5_9EUKA</name>
<dbReference type="Pfam" id="PF00069">
    <property type="entry name" value="Pkinase"/>
    <property type="match status" value="1"/>
</dbReference>
<accession>A0AAV7Y6J5</accession>
<dbReference type="Gene3D" id="3.30.200.20">
    <property type="entry name" value="Phosphorylase Kinase, domain 1"/>
    <property type="match status" value="1"/>
</dbReference>
<reference evidence="11" key="1">
    <citation type="submission" date="2022-08" db="EMBL/GenBank/DDBJ databases">
        <title>Novel sulphate-reducing endosymbionts in the free-living metamonad Anaeramoeba.</title>
        <authorList>
            <person name="Jerlstrom-Hultqvist J."/>
            <person name="Cepicka I."/>
            <person name="Gallot-Lavallee L."/>
            <person name="Salas-Leiva D."/>
            <person name="Curtis B.A."/>
            <person name="Zahonova K."/>
            <person name="Pipaliya S."/>
            <person name="Dacks J."/>
            <person name="Roger A.J."/>
        </authorList>
    </citation>
    <scope>NUCLEOTIDE SEQUENCE</scope>
    <source>
        <strain evidence="11">Busselton2</strain>
    </source>
</reference>
<dbReference type="InterPro" id="IPR000719">
    <property type="entry name" value="Prot_kinase_dom"/>
</dbReference>
<dbReference type="Gene3D" id="1.10.510.10">
    <property type="entry name" value="Transferase(Phosphotransferase) domain 1"/>
    <property type="match status" value="1"/>
</dbReference>
<dbReference type="InterPro" id="IPR017441">
    <property type="entry name" value="Protein_kinase_ATP_BS"/>
</dbReference>
<feature type="domain" description="Protein kinase" evidence="9">
    <location>
        <begin position="182"/>
        <end position="468"/>
    </location>
</feature>
<feature type="region of interest" description="Disordered" evidence="8">
    <location>
        <begin position="346"/>
        <end position="367"/>
    </location>
</feature>
<keyword evidence="2" id="KW-0597">Phosphoprotein</keyword>
<feature type="binding site" evidence="7">
    <location>
        <position position="211"/>
    </location>
    <ligand>
        <name>ATP</name>
        <dbReference type="ChEBI" id="CHEBI:30616"/>
    </ligand>
</feature>
<dbReference type="SUPFAM" id="SSF56112">
    <property type="entry name" value="Protein kinase-like (PK-like)"/>
    <property type="match status" value="1"/>
</dbReference>
<comment type="caution">
    <text evidence="11">The sequence shown here is derived from an EMBL/GenBank/DDBJ whole genome shotgun (WGS) entry which is preliminary data.</text>
</comment>
<dbReference type="InterPro" id="IPR011009">
    <property type="entry name" value="Kinase-like_dom_sf"/>
</dbReference>
<protein>
    <submittedName>
        <fullName evidence="11">Non-specific serine/threonine protein kinase</fullName>
    </submittedName>
</protein>
<sequence>MSHRRRLKQTEETERMINKKNIKTKNNKKVSQPLYWPARRKSFRRFTVKKKRLPIHSGANIDFSVIKINSYGKRQKRTLRCSQKGVSNLAGKGTKWFVKAEDIYSVKKSSNSKKAFVLTAFHRFNFEVEEEGKVERIIEAFRSLNLGKFPKRTQRIRGKNVPRSLETKFSYVEKNKINEKSFKILKMIGKGSYGKVYQIKHRKTDKIYAMKVLNKGEIYRRKQVDHTRTEQLILSTISHPFIVRLHYSFQNEKKLFLVIDMIKGGELFFHLRRAGRGRFPEYLAMFYIAEIILAIEYLHKRNIVYRDLKPENVLLNNDGHIKLTDFGLAKTGVSFNGVQNNDKKKKKKKKKFDDVSDEESDDDKEQKAQTFCGTPAYFAPEILKRNAYGKAVDCWTIGVFLYEMLTGRPPFIAENRNKMFQAIIHNEPTFPNYLSEDVIDLLTGLLQKKTENRLGSKGFNEIKKHDFFKKIDWIKLEKKKIVPPFKPKVKKDPKDISCFDPKLTNKRIEDQNYDEDEEEGETTFSLLAKNEFPGFYYEKHEFTPKKTKKKNHFQNNNDLETLYLGESSSENDILIDSEEELFIFNSFQKNNNLQELEKIKISLEKSSDNEN</sequence>
<organism evidence="11 12">
    <name type="scientific">Anaeramoeba flamelloides</name>
    <dbReference type="NCBI Taxonomy" id="1746091"/>
    <lineage>
        <taxon>Eukaryota</taxon>
        <taxon>Metamonada</taxon>
        <taxon>Anaeramoebidae</taxon>
        <taxon>Anaeramoeba</taxon>
    </lineage>
</organism>
<feature type="domain" description="AGC-kinase C-terminal" evidence="10">
    <location>
        <begin position="469"/>
        <end position="547"/>
    </location>
</feature>
<evidence type="ECO:0000256" key="5">
    <source>
        <dbReference type="ARBA" id="ARBA00022777"/>
    </source>
</evidence>
<dbReference type="SMART" id="SM00133">
    <property type="entry name" value="S_TK_X"/>
    <property type="match status" value="1"/>
</dbReference>
<keyword evidence="5 11" id="KW-0418">Kinase</keyword>
<dbReference type="GO" id="GO:0005524">
    <property type="term" value="F:ATP binding"/>
    <property type="evidence" value="ECO:0007669"/>
    <property type="project" value="UniProtKB-UniRule"/>
</dbReference>
<evidence type="ECO:0000256" key="4">
    <source>
        <dbReference type="ARBA" id="ARBA00022741"/>
    </source>
</evidence>
<dbReference type="InterPro" id="IPR045270">
    <property type="entry name" value="STKc_AGC"/>
</dbReference>
<evidence type="ECO:0000256" key="3">
    <source>
        <dbReference type="ARBA" id="ARBA00022679"/>
    </source>
</evidence>
<evidence type="ECO:0000256" key="7">
    <source>
        <dbReference type="PROSITE-ProRule" id="PRU10141"/>
    </source>
</evidence>
<keyword evidence="4 7" id="KW-0547">Nucleotide-binding</keyword>
<dbReference type="FunFam" id="3.30.200.20:FF:000537">
    <property type="entry name" value="Non-specific serine/threonine protein kinase"/>
    <property type="match status" value="1"/>
</dbReference>
<evidence type="ECO:0000313" key="12">
    <source>
        <dbReference type="Proteomes" id="UP001146793"/>
    </source>
</evidence>
<dbReference type="PANTHER" id="PTHR24351">
    <property type="entry name" value="RIBOSOMAL PROTEIN S6 KINASE"/>
    <property type="match status" value="1"/>
</dbReference>
<dbReference type="InterPro" id="IPR008271">
    <property type="entry name" value="Ser/Thr_kinase_AS"/>
</dbReference>
<dbReference type="InterPro" id="IPR000961">
    <property type="entry name" value="AGC-kinase_C"/>
</dbReference>
<evidence type="ECO:0000256" key="1">
    <source>
        <dbReference type="ARBA" id="ARBA00022527"/>
    </source>
</evidence>
<keyword evidence="6 7" id="KW-0067">ATP-binding</keyword>
<dbReference type="PROSITE" id="PS00107">
    <property type="entry name" value="PROTEIN_KINASE_ATP"/>
    <property type="match status" value="1"/>
</dbReference>
<dbReference type="PROSITE" id="PS50011">
    <property type="entry name" value="PROTEIN_KINASE_DOM"/>
    <property type="match status" value="1"/>
</dbReference>
<keyword evidence="3" id="KW-0808">Transferase</keyword>
<dbReference type="GO" id="GO:0004674">
    <property type="term" value="F:protein serine/threonine kinase activity"/>
    <property type="evidence" value="ECO:0007669"/>
    <property type="project" value="UniProtKB-KW"/>
</dbReference>
<proteinExistence type="predicted"/>
<dbReference type="AlphaFoldDB" id="A0AAV7Y6J5"/>
<evidence type="ECO:0000259" key="10">
    <source>
        <dbReference type="PROSITE" id="PS51285"/>
    </source>
</evidence>
<dbReference type="EMBL" id="JANTQA010000070">
    <property type="protein sequence ID" value="KAJ3425461.1"/>
    <property type="molecule type" value="Genomic_DNA"/>
</dbReference>
<evidence type="ECO:0000256" key="2">
    <source>
        <dbReference type="ARBA" id="ARBA00022553"/>
    </source>
</evidence>
<gene>
    <name evidence="11" type="ORF">M0812_27904</name>
</gene>
<dbReference type="FunFam" id="1.10.510.10:FF:000465">
    <property type="entry name" value="Non-specific serine/threonine protein kinase"/>
    <property type="match status" value="1"/>
</dbReference>
<evidence type="ECO:0000256" key="6">
    <source>
        <dbReference type="ARBA" id="ARBA00022840"/>
    </source>
</evidence>
<evidence type="ECO:0000256" key="8">
    <source>
        <dbReference type="SAM" id="MobiDB-lite"/>
    </source>
</evidence>
<dbReference type="SMART" id="SM00220">
    <property type="entry name" value="S_TKc"/>
    <property type="match status" value="1"/>
</dbReference>
<evidence type="ECO:0000313" key="11">
    <source>
        <dbReference type="EMBL" id="KAJ3425461.1"/>
    </source>
</evidence>
<evidence type="ECO:0000259" key="9">
    <source>
        <dbReference type="PROSITE" id="PS50011"/>
    </source>
</evidence>